<dbReference type="AlphaFoldDB" id="A0A8J2I4F3"/>
<reference evidence="1" key="1">
    <citation type="submission" date="2021-05" db="EMBL/GenBank/DDBJ databases">
        <authorList>
            <person name="Stam R."/>
        </authorList>
    </citation>
    <scope>NUCLEOTIDE SEQUENCE</scope>
    <source>
        <strain evidence="1">CS162</strain>
    </source>
</reference>
<accession>A0A8J2I4F3</accession>
<gene>
    <name evidence="1" type="ORF">ALTATR162_LOCUS6564</name>
</gene>
<dbReference type="OrthoDB" id="3800039at2759"/>
<evidence type="ECO:0000313" key="1">
    <source>
        <dbReference type="EMBL" id="CAG5163858.1"/>
    </source>
</evidence>
<dbReference type="Proteomes" id="UP000676310">
    <property type="component" value="Unassembled WGS sequence"/>
</dbReference>
<organism evidence="1 2">
    <name type="scientific">Alternaria atra</name>
    <dbReference type="NCBI Taxonomy" id="119953"/>
    <lineage>
        <taxon>Eukaryota</taxon>
        <taxon>Fungi</taxon>
        <taxon>Dikarya</taxon>
        <taxon>Ascomycota</taxon>
        <taxon>Pezizomycotina</taxon>
        <taxon>Dothideomycetes</taxon>
        <taxon>Pleosporomycetidae</taxon>
        <taxon>Pleosporales</taxon>
        <taxon>Pleosporineae</taxon>
        <taxon>Pleosporaceae</taxon>
        <taxon>Alternaria</taxon>
        <taxon>Alternaria sect. Ulocladioides</taxon>
    </lineage>
</organism>
<dbReference type="RefSeq" id="XP_043170121.1">
    <property type="nucleotide sequence ID" value="XM_043314186.1"/>
</dbReference>
<dbReference type="GeneID" id="67018467"/>
<name>A0A8J2I4F3_9PLEO</name>
<protein>
    <submittedName>
        <fullName evidence="1">Uncharacterized protein</fullName>
    </submittedName>
</protein>
<proteinExistence type="predicted"/>
<keyword evidence="2" id="KW-1185">Reference proteome</keyword>
<comment type="caution">
    <text evidence="1">The sequence shown here is derived from an EMBL/GenBank/DDBJ whole genome shotgun (WGS) entry which is preliminary data.</text>
</comment>
<sequence length="152" mass="17486">MLYLIKPPAHSIDACNPLLTYTLADSTPSELSKIRDLQTWGWDVSVHLQDDAEYLDAIEETEKAIKKRRRMTQMVYGDMVGDGPRLTFDEVWEREATKTLTQGLHGIQENEEEVSDEASIMSQMTQQRAWVRWADEEIELDKEKSNVSNPQA</sequence>
<dbReference type="EMBL" id="CAJRGZ010000019">
    <property type="protein sequence ID" value="CAG5163858.1"/>
    <property type="molecule type" value="Genomic_DNA"/>
</dbReference>
<evidence type="ECO:0000313" key="2">
    <source>
        <dbReference type="Proteomes" id="UP000676310"/>
    </source>
</evidence>